<feature type="compositionally biased region" description="Basic and acidic residues" evidence="1">
    <location>
        <begin position="3278"/>
        <end position="3408"/>
    </location>
</feature>
<dbReference type="Proteomes" id="UP001516400">
    <property type="component" value="Unassembled WGS sequence"/>
</dbReference>
<feature type="compositionally biased region" description="Basic and acidic residues" evidence="1">
    <location>
        <begin position="401"/>
        <end position="412"/>
    </location>
</feature>
<feature type="compositionally biased region" description="Basic and acidic residues" evidence="1">
    <location>
        <begin position="341"/>
        <end position="360"/>
    </location>
</feature>
<feature type="compositionally biased region" description="Basic and acidic residues" evidence="1">
    <location>
        <begin position="625"/>
        <end position="1786"/>
    </location>
</feature>
<feature type="compositionally biased region" description="Basic and acidic residues" evidence="1">
    <location>
        <begin position="368"/>
        <end position="387"/>
    </location>
</feature>
<feature type="compositionally biased region" description="Basic and acidic residues" evidence="1">
    <location>
        <begin position="420"/>
        <end position="448"/>
    </location>
</feature>
<feature type="compositionally biased region" description="Basic and acidic residues" evidence="1">
    <location>
        <begin position="4078"/>
        <end position="4204"/>
    </location>
</feature>
<feature type="compositionally biased region" description="Basic and acidic residues" evidence="1">
    <location>
        <begin position="4618"/>
        <end position="4838"/>
    </location>
</feature>
<feature type="compositionally biased region" description="Basic and acidic residues" evidence="1">
    <location>
        <begin position="3897"/>
        <end position="4071"/>
    </location>
</feature>
<sequence>MDTKMTPKQIESGEKELKFSKLQIDTGKEGDTIQMIKDGEKFEKHIPLKESDIEVSSRLEKGLPEKRELREKGEIAKIPEDQMLEGVSDKEKAVKTGKFLTEEERILPRIPQKHEDRREIKKPTLDDATKKMKDRTGIETGQKDFTTTPERINRKIDSKLTPEEIETRKRELKSFELPELMEKEDYITQKIKEKEKFDRKFLPEETDIEISMGRGKELPEMQDLKEKEVEKQDYPEEPERQIDLDGKKLFPEKAVLRKRDRRDEEREITAIGTRKGEKIDKDDKLREMLKYPHIILEKPEIMMEGKVKSEDFKKKSLDDRKPYEIEELRRQKRRSGQITEQKQRKEIKHEYPKIEEREKAATSISPEPKYEDSSRKPQEPVERKQTERPATAQATEESRDETEVRDRQKDYTGELVRQTSPDDRKLIPKKFDSREKKFESSRIPEEQTRLGQSDTILLSRKEKRLPEKHDLRDEVELDKTEELKPSKIPGDTEKEGVKTQKIKDREEFGQEIPPKESDIEAALTREKGFPAKRDLGERGEIDEKTRDQKIKGIRDKDKGFKIAEPIRDAEKISPRVPMETKDRREMGKPAEDRETGKLRDTIGMGESQKEIESREKQLKPSKIPGDTEKEGIKTQKIKDREEFGKQIPPKESDIEAALRREEGFPEKRDLGERGEIDETTRDQTIKGISDKEKGFELAEPIRDAEKISPRVPMETKDQREMGKLAEDRETGKLKDTTGMEERQKEIESREKELKPSKIPGDTEKEGVKTQKIKDREEFGKQIPPKESDIEAALRQEKGFPEKRDLGKRGEIDETTRDQTIKGISDKDKGFKLAEPIRDAEKISPRVPMETKDRREMGKPAEDRETGKLRDTIGMKEGQKEIESREKELKPSKIPGDTEKEGVKTQKIKDREEFGKQIPPKESDIEAALRQEKGFPEKRDLGKRGEIDETTRDQTIKGISDKDKGFKLAEPIRDAEKISPRVPMETKDRREMGKPAEDRETGKLRDTIGIEERQKEIDSREKELKPSKIPGDTEKEGIKTHEIKDKEEFGKQIPPKESDIEAALRQEKVFPEKRDLGERGERDETTRDQTIKGISDKDKGFKLAEPIRDAEKISPRVPMETKDQREMGKLAEDRETGKLRDTIGMEERQKEIESREKELKPSKIPGDTEKEGVKTQKIKDREEFGKQIPPKESDIEAALRREKGFPEKRELGERGEIDETTRDQTIKGISDKDKGFKLAEPIRDAEKISPRVPMETKDRREMGKPAEDRETGKLRDTIGIEERQKEIDSREKELKPSKIPGDTEKEGVKTQKIEDREEFGKQIPPKESDIEAALRREKGFPEKRDLGERGERDETTRDQPIKGISDKDKGFKLAEPIRDAEKISPRVPMETKDQREMEKLAEDRETGKLRDTIGMKEGQKEIESREKELKPSKIPGDTEKEGVKTQKIEDREEFGKQIPPKESDIEAALRREKGFPEKRDLGERGERDETTRDQTIKGISDKDKGFKLAEPIRDAEKISPRVPMETKDRREMGKPAEDRETEKLRDTKGMEESQKEIESREKELKPSKIPGDTEKEGVKTQKIKDREEFGKQIPPKESDTEAALRREKGFPEKRDLGERGEMDETTRDQTIKGISDNDKGFKIAEPIRDAEKISPRVPLETKDRRELGKPAEDRETGKLRDTIGMEERQKEIESREKEFKPAKIPGDTEKEGVKTQKIKDREEFSKQTPLKESDIEAALRREKGFPEKRDLGERGERDEKTRDQTIRGIRDKDKGFKIAEPIRDAEKISPQVPMETKDRREMGKPAEDRETEKLRDTIGMKEGQKETESREKELKPSKIPGDTEKEGVKTQKIKDREEFGKQIPPKESDIEAALRREKGFPEKRDFGERGEMDETTRDQTIKGISDKDKGFKLAEPIRDAEKISPRVPMETKDRREMGKPAEDRETGKLRDTIGMEERQKEIESREKELKTSKIPRDTEREGIKTQKIKDREEFGKQIPPKASDIEAALRREKGFPEKRDLGERGEIDETTRDQTIKGISDKDKGFKLAEPIRDAEKISPRVPMETKDRREMGKPAEDRETEKLRDTKGMEESQKEIESREKELKPSKIPGDTEKEGVKTQKIKEREEFGKQIPPKESDIEAALRQERGFPEKRDLGKRGEIDETTRDQTIKGISDKDKGFKIAEPIRDAEKISPRVPMETKDRREMGKPAEDRETGKLRDTIGMEERQKKIESREKEFKPVKILGDTEKEGVKTQKIKDREEFSKQTPLKESDIEAALRREKGFPEKRDLGERGEGDEKTRDQTIKGISDKDKGFKLAEPIRDAEKISPRVPMETKDRREMGKPAEDRETGKLRDTIGMEERQKEIESREKEFKPVKILGDTEKEGVKTQKIKDREEFSKQTPLKESDIEAALRREKGFPEKRDLGERGEGDEKTRDQTIKGISDKDKGFKLAEPIRDAEKISPRVPMETKDRREMGKPAEVRETGKLRDTIGMGERQKEIESREKELKPSKIPGDTEKEAVKTQKIKDREEFGKQIPPKESDIEAALRREKGFPEKRDLGERGEIDETTRDQTIKGISDKDKGFELAEPIRDAEKISPRVPMETKDQREMGKLAEDRETGKLRDTIGMEERQKEIESREKELKLSKIPGDTEKEGVKTQKIKDREEFGKQIPPKESDIEAALRREKGFPEKRDLGKRGEIDETTRDQTIKLISEKDKGFKIAEPIRDAEKISPRVPMETKDRREMGKLAEDRETGKLRDTIGMKERQKEIESTEKELKPSKIPGDTEKEGVKTQKIKDKEEFGKQIPPKESDIEAALRQEKGFPEKRDLGKRGEIDETTRDQTIKGISDKDKGFKIAEPIRDAEKISPRVPMETKDRREMGKLAEDRETGKLRDTIGMGERQKEIESTEKELKPSKIPGDTEKEGVKTQRIKDREEFGKQIPPKESDIEAALRREKGFPEKRDLGERGEIDQKTRDQTIKGIRDKDKGFELAEPIRDAVKISPRVPMETKDRREMGKPAEDREAGKLRDTIGMEERQKEIESREKELKPSKIPGDTEKEGVKTQKIKDREEFGKQIPPKESDIEAALRREEGFPEKRDLGKRGERDETTRDQTIERISDKDKGFKIAEPISDAEKISPRVPMETKDRREIGKLAENRETGNLSDTIGMKERQKEIESREKELKPSKIPGDTEKEGVKTHEIKDREEFGKQIPPKESDIEATLRREKGFPEKRDLGERGEIDETTRDQSIKGISDKDKGFELAEPIRDAVKISPRVPMETKDQREMGKLAEDRETGKLRDTIGMEERQKEIESREKELKPSKIPGDTEKEGVKTQKIKDREEFGKQIPPKESDIEAALRQEKGFPEKRDLGKRVERDETTRDQTIKGITDKDKGFKLAEPIRDAEKISPRFPVETIDRREMGKPAEDRETGKKRDTIGMGERQKEIESTEKELKPSKIPGDTEKEGVKTQRIKDREEFGKQIPPKESDIEAALRREKGFPEKRDLGERGEIDQKTRDQTIKGIRDKDKGFKIAEPIRDAEKISPRVPMETKDRREMGKPAEDREAGKLRDTIGMEERQKEIESREKELKPSKIPGDKEKEGVKTQKIKDREEFGKQIPPKESDIEAALRQEKGFPEKRDLGKRGEIDETTRDQTIKGISDKDKGFKIAETIRDAEKISPRVPMETKDRREIGKLAEDRETGKLSDTIGLKERQKEIESREKELKPSKIPGDTEKEGVKTQKIKDREEFGKQIPPKESDIEAALRREKGFPEKRDLGERVERDETTRDQTIKGISDKDKGFKLAEPIRDAEKISPRFPMETIDRREMGKPAEDHETGKLRDTTGMEERQKKIEWREKELKPSKLPGDTEKEGVKSQEIKDREEYGKQIPPKESNIADALRREKGFPEKRDLGERGEIDETTKDQTIKGIKDKDRGFKLAEPIRDAEKISPRVPMETKDRREMGKPAEDRETGKLRDTTGMEERQKEIESREKELKPSKIPGDTEKEGVETQQIKDREEFGKQIPPKESDIEDALRREEGFPEKRDLGERGERDETTRDQTIKRISDKDKGFKIAEPISDAEKISPRVPMETKDRREMGKQAEDRETGKLRDTIGMEERQKEIESRGKELKPSKISGDTEKEGVKTQKIIDREEFGKQIPPKESDIEAALRREKGFPEKRDLGKRGEIDETTRDQTIKGISDKDTGFKIAEPISDAEKISPRVPMETKDRREMGKPAEDRETGLLRDTIGMEDRRKEIESREKELKPSKIPGDTEKEGVKTQKIKDREEFGKQIPPKESDIEAALRREKGFPEKRDLGERGEIDETTRDQTIKGISDKDTGFKIAEPIRDVEKISPRFPMETKDQREMGKPAEDRETGKLRDTIGIEERQKEIESRGKELKPSKIPGDTEKEGVKTQKIKDREECGKQIPPKESDIEAALRREKGFPEKRDLGERGEIDETTRDTTIKDISDRDKGFKIAEPIRDAEKISPRVPMETKDRREMGKPAEDRETGKLRDTIGMGESQKEIESREKELKPSKIPGDTEKEGVKTQKIKDREEFSKQIPPKESDIEYTLRREKGFPEKRDLGERGEIDETTRDQTIKGIRDKDTGFKIAEPVSDAEKISPRFPMETKDWREMGKPAEDRETEKVRDTIGMEERQKEIESRGKELKPSKIPGDTEKEGVKTQKIKDREEFGKQIPPKESDIEAALRREKGFPEKRDLGERGEIDETTRDQTIKGISDKDKGFKLAEPIRDAEKISPRVPMETKDRREMGKPPEDRETGKLRDTIGMEERQKEIESREKEFKPAKIPGDTEKEGVKTQKIKDREEFSKQIPPKESDIEAALRREKDFLKSVTWGERRNR</sequence>
<name>A0ABD2N1S2_9CUCU</name>
<accession>A0ABD2N1S2</accession>
<keyword evidence="3" id="KW-1185">Reference proteome</keyword>
<evidence type="ECO:0000256" key="1">
    <source>
        <dbReference type="SAM" id="MobiDB-lite"/>
    </source>
</evidence>
<proteinExistence type="predicted"/>
<organism evidence="2 3">
    <name type="scientific">Cryptolaemus montrouzieri</name>
    <dbReference type="NCBI Taxonomy" id="559131"/>
    <lineage>
        <taxon>Eukaryota</taxon>
        <taxon>Metazoa</taxon>
        <taxon>Ecdysozoa</taxon>
        <taxon>Arthropoda</taxon>
        <taxon>Hexapoda</taxon>
        <taxon>Insecta</taxon>
        <taxon>Pterygota</taxon>
        <taxon>Neoptera</taxon>
        <taxon>Endopterygota</taxon>
        <taxon>Coleoptera</taxon>
        <taxon>Polyphaga</taxon>
        <taxon>Cucujiformia</taxon>
        <taxon>Coccinelloidea</taxon>
        <taxon>Coccinellidae</taxon>
        <taxon>Scymninae</taxon>
        <taxon>Scymnini</taxon>
        <taxon>Cryptolaemus</taxon>
    </lineage>
</organism>
<feature type="compositionally biased region" description="Basic and acidic residues" evidence="1">
    <location>
        <begin position="3008"/>
        <end position="3126"/>
    </location>
</feature>
<gene>
    <name evidence="2" type="ORF">HHI36_014064</name>
</gene>
<feature type="compositionally biased region" description="Basic and acidic residues" evidence="1">
    <location>
        <begin position="302"/>
        <end position="329"/>
    </location>
</feature>
<protein>
    <submittedName>
        <fullName evidence="2">Uncharacterized protein</fullName>
    </submittedName>
</protein>
<dbReference type="EMBL" id="JABFTP020000062">
    <property type="protein sequence ID" value="KAL3272594.1"/>
    <property type="molecule type" value="Genomic_DNA"/>
</dbReference>
<feature type="region of interest" description="Disordered" evidence="1">
    <location>
        <begin position="3676"/>
        <end position="4838"/>
    </location>
</feature>
<feature type="region of interest" description="Disordered" evidence="1">
    <location>
        <begin position="2724"/>
        <end position="3658"/>
    </location>
</feature>
<reference evidence="2 3" key="1">
    <citation type="journal article" date="2021" name="BMC Biol.">
        <title>Horizontally acquired antibacterial genes associated with adaptive radiation of ladybird beetles.</title>
        <authorList>
            <person name="Li H.S."/>
            <person name="Tang X.F."/>
            <person name="Huang Y.H."/>
            <person name="Xu Z.Y."/>
            <person name="Chen M.L."/>
            <person name="Du X.Y."/>
            <person name="Qiu B.Y."/>
            <person name="Chen P.T."/>
            <person name="Zhang W."/>
            <person name="Slipinski A."/>
            <person name="Escalona H.E."/>
            <person name="Waterhouse R.M."/>
            <person name="Zwick A."/>
            <person name="Pang H."/>
        </authorList>
    </citation>
    <scope>NUCLEOTIDE SEQUENCE [LARGE SCALE GENOMIC DNA]</scope>
    <source>
        <strain evidence="2">SYSU2018</strain>
    </source>
</reference>
<feature type="compositionally biased region" description="Basic and acidic residues" evidence="1">
    <location>
        <begin position="3820"/>
        <end position="3884"/>
    </location>
</feature>
<feature type="compositionally biased region" description="Basic and acidic residues" evidence="1">
    <location>
        <begin position="2724"/>
        <end position="3000"/>
    </location>
</feature>
<feature type="region of interest" description="Disordered" evidence="1">
    <location>
        <begin position="107"/>
        <end position="162"/>
    </location>
</feature>
<evidence type="ECO:0000313" key="2">
    <source>
        <dbReference type="EMBL" id="KAL3272594.1"/>
    </source>
</evidence>
<feature type="compositionally biased region" description="Basic and acidic residues" evidence="1">
    <location>
        <begin position="3133"/>
        <end position="3159"/>
    </location>
</feature>
<feature type="compositionally biased region" description="Basic and acidic residues" evidence="1">
    <location>
        <begin position="3415"/>
        <end position="3658"/>
    </location>
</feature>
<comment type="caution">
    <text evidence="2">The sequence shown here is derived from an EMBL/GenBank/DDBJ whole genome shotgun (WGS) entry which is preliminary data.</text>
</comment>
<feature type="compositionally biased region" description="Basic and acidic residues" evidence="1">
    <location>
        <begin position="4213"/>
        <end position="4515"/>
    </location>
</feature>
<feature type="compositionally biased region" description="Basic and acidic residues" evidence="1">
    <location>
        <begin position="3168"/>
        <end position="3270"/>
    </location>
</feature>
<feature type="compositionally biased region" description="Basic and acidic residues" evidence="1">
    <location>
        <begin position="4522"/>
        <end position="4609"/>
    </location>
</feature>
<feature type="region of interest" description="Disordered" evidence="1">
    <location>
        <begin position="302"/>
        <end position="2238"/>
    </location>
</feature>
<feature type="region of interest" description="Disordered" evidence="1">
    <location>
        <begin position="2250"/>
        <end position="2708"/>
    </location>
</feature>
<feature type="compositionally biased region" description="Basic and acidic residues" evidence="1">
    <location>
        <begin position="607"/>
        <end position="618"/>
    </location>
</feature>
<feature type="compositionally biased region" description="Basic and acidic residues" evidence="1">
    <location>
        <begin position="1794"/>
        <end position="1994"/>
    </location>
</feature>
<feature type="region of interest" description="Disordered" evidence="1">
    <location>
        <begin position="227"/>
        <end position="246"/>
    </location>
</feature>
<feature type="compositionally biased region" description="Basic and acidic residues" evidence="1">
    <location>
        <begin position="464"/>
        <end position="600"/>
    </location>
</feature>
<evidence type="ECO:0000313" key="3">
    <source>
        <dbReference type="Proteomes" id="UP001516400"/>
    </source>
</evidence>
<feature type="compositionally biased region" description="Basic and acidic residues" evidence="1">
    <location>
        <begin position="3676"/>
        <end position="3813"/>
    </location>
</feature>
<feature type="compositionally biased region" description="Basic and acidic residues" evidence="1">
    <location>
        <begin position="107"/>
        <end position="137"/>
    </location>
</feature>
<feature type="compositionally biased region" description="Basic and acidic residues" evidence="1">
    <location>
        <begin position="2002"/>
        <end position="2238"/>
    </location>
</feature>
<feature type="compositionally biased region" description="Basic and acidic residues" evidence="1">
    <location>
        <begin position="151"/>
        <end position="162"/>
    </location>
</feature>